<reference evidence="2" key="1">
    <citation type="submission" date="2022-05" db="EMBL/GenBank/DDBJ databases">
        <title>Brevundimonas albigilva TT17 genome sequence.</title>
        <authorList>
            <person name="Lee K."/>
            <person name="Son H."/>
        </authorList>
    </citation>
    <scope>NUCLEOTIDE SEQUENCE</scope>
    <source>
        <strain evidence="2">TT17</strain>
    </source>
</reference>
<evidence type="ECO:0000256" key="1">
    <source>
        <dbReference type="SAM" id="SignalP"/>
    </source>
</evidence>
<evidence type="ECO:0000313" key="2">
    <source>
        <dbReference type="EMBL" id="URI14302.1"/>
    </source>
</evidence>
<feature type="signal peptide" evidence="1">
    <location>
        <begin position="1"/>
        <end position="26"/>
    </location>
</feature>
<protein>
    <submittedName>
        <fullName evidence="2">Uncharacterized protein</fullName>
    </submittedName>
</protein>
<keyword evidence="1" id="KW-0732">Signal</keyword>
<feature type="chain" id="PRO_5045306738" evidence="1">
    <location>
        <begin position="27"/>
        <end position="294"/>
    </location>
</feature>
<sequence length="294" mass="30995">MSLFNRTILATSAAAILGVSASAAVAQSGTQTNQDRLGAVVGALFGDRLGLSAMDQAWLRGGRPLSDGQSQFATRVDASVRSGAVSSAAGTKLRADYASLVDLERQYSAGGITTQERTDLSARYNALIQTLDSGAAGYGETANVAAGRTDFERRVDAAVTARRITRTQATQLKTDYQAVIQLETRYQADGVISASERADLDARLDALDARVGDGPAGQAATANQTPAQRLTALQTSITTAENASRITRAEAADIRVALGDLQRLNTAYGRYAASSDDTAYLTRRIGELEARVNR</sequence>
<accession>A0ABY4SL86</accession>
<proteinExistence type="predicted"/>
<evidence type="ECO:0000313" key="3">
    <source>
        <dbReference type="Proteomes" id="UP001055429"/>
    </source>
</evidence>
<gene>
    <name evidence="2" type="ORF">M8231_10760</name>
</gene>
<organism evidence="2 3">
    <name type="scientific">Brevundimonas albigilva</name>
    <dbReference type="NCBI Taxonomy" id="1312364"/>
    <lineage>
        <taxon>Bacteria</taxon>
        <taxon>Pseudomonadati</taxon>
        <taxon>Pseudomonadota</taxon>
        <taxon>Alphaproteobacteria</taxon>
        <taxon>Caulobacterales</taxon>
        <taxon>Caulobacteraceae</taxon>
        <taxon>Brevundimonas</taxon>
    </lineage>
</organism>
<name>A0ABY4SL86_9CAUL</name>
<keyword evidence="3" id="KW-1185">Reference proteome</keyword>
<dbReference type="RefSeq" id="WP_249749982.1">
    <property type="nucleotide sequence ID" value="NZ_CP097298.1"/>
</dbReference>
<dbReference type="Proteomes" id="UP001055429">
    <property type="component" value="Chromosome"/>
</dbReference>
<dbReference type="EMBL" id="CP097649">
    <property type="protein sequence ID" value="URI14302.1"/>
    <property type="molecule type" value="Genomic_DNA"/>
</dbReference>